<name>A0A699JRB7_TANCI</name>
<dbReference type="AlphaFoldDB" id="A0A699JRB7"/>
<evidence type="ECO:0000256" key="1">
    <source>
        <dbReference type="SAM" id="MobiDB-lite"/>
    </source>
</evidence>
<organism evidence="2">
    <name type="scientific">Tanacetum cinerariifolium</name>
    <name type="common">Dalmatian daisy</name>
    <name type="synonym">Chrysanthemum cinerariifolium</name>
    <dbReference type="NCBI Taxonomy" id="118510"/>
    <lineage>
        <taxon>Eukaryota</taxon>
        <taxon>Viridiplantae</taxon>
        <taxon>Streptophyta</taxon>
        <taxon>Embryophyta</taxon>
        <taxon>Tracheophyta</taxon>
        <taxon>Spermatophyta</taxon>
        <taxon>Magnoliopsida</taxon>
        <taxon>eudicotyledons</taxon>
        <taxon>Gunneridae</taxon>
        <taxon>Pentapetalae</taxon>
        <taxon>asterids</taxon>
        <taxon>campanulids</taxon>
        <taxon>Asterales</taxon>
        <taxon>Asteraceae</taxon>
        <taxon>Asteroideae</taxon>
        <taxon>Anthemideae</taxon>
        <taxon>Anthemidinae</taxon>
        <taxon>Tanacetum</taxon>
    </lineage>
</organism>
<gene>
    <name evidence="2" type="ORF">Tci_624415</name>
</gene>
<feature type="non-terminal residue" evidence="2">
    <location>
        <position position="1"/>
    </location>
</feature>
<feature type="region of interest" description="Disordered" evidence="1">
    <location>
        <begin position="1"/>
        <end position="31"/>
    </location>
</feature>
<reference evidence="2" key="1">
    <citation type="journal article" date="2019" name="Sci. Rep.">
        <title>Draft genome of Tanacetum cinerariifolium, the natural source of mosquito coil.</title>
        <authorList>
            <person name="Yamashiro T."/>
            <person name="Shiraishi A."/>
            <person name="Satake H."/>
            <person name="Nakayama K."/>
        </authorList>
    </citation>
    <scope>NUCLEOTIDE SEQUENCE</scope>
</reference>
<proteinExistence type="predicted"/>
<dbReference type="EMBL" id="BKCJ010439167">
    <property type="protein sequence ID" value="GFA52443.1"/>
    <property type="molecule type" value="Genomic_DNA"/>
</dbReference>
<evidence type="ECO:0000313" key="2">
    <source>
        <dbReference type="EMBL" id="GFA52443.1"/>
    </source>
</evidence>
<feature type="compositionally biased region" description="Low complexity" evidence="1">
    <location>
        <begin position="1"/>
        <end position="23"/>
    </location>
</feature>
<feature type="region of interest" description="Disordered" evidence="1">
    <location>
        <begin position="244"/>
        <end position="271"/>
    </location>
</feature>
<feature type="compositionally biased region" description="Low complexity" evidence="1">
    <location>
        <begin position="256"/>
        <end position="265"/>
    </location>
</feature>
<protein>
    <submittedName>
        <fullName evidence="2">Uncharacterized protein</fullName>
    </submittedName>
</protein>
<comment type="caution">
    <text evidence="2">The sequence shown here is derived from an EMBL/GenBank/DDBJ whole genome shotgun (WGS) entry which is preliminary data.</text>
</comment>
<accession>A0A699JRB7</accession>
<sequence>YFSSESDYESLSLSSPSDRLQPSGGYHAVPPPITGTFMPPKPDLIFHTAPIAVEAGHSAFTIQLIPSKPTQDLSHTTRPLAPIIEEWVFDSEDEYETNDQNDPQSVPSFVQSTEQVKTLRHSVQPVVAPILDAILNSTNPKSKSCSKRKNRKTCFVCSSVDHLIKDYDFHAKKKAQPKPRNYAHMGNNKQNAAFIHKQPPKHMVPAAVLTQSKPMSITIVRPICTAVPKIMVTRPRHVHSINIKSKSPIRRHITHSSSPKTSNSSPRVTAA</sequence>